<reference evidence="2" key="1">
    <citation type="submission" date="2016-05" db="EMBL/GenBank/DDBJ databases">
        <title>Comparative genomics of biotechnologically important yeasts.</title>
        <authorList>
            <consortium name="DOE Joint Genome Institute"/>
            <person name="Riley R."/>
            <person name="Haridas S."/>
            <person name="Wolfe K.H."/>
            <person name="Lopes M.R."/>
            <person name="Hittinger C.T."/>
            <person name="Goker M."/>
            <person name="Salamov A."/>
            <person name="Wisecaver J."/>
            <person name="Long T.M."/>
            <person name="Aerts A.L."/>
            <person name="Barry K."/>
            <person name="Choi C."/>
            <person name="Clum A."/>
            <person name="Coughlan A.Y."/>
            <person name="Deshpande S."/>
            <person name="Douglass A.P."/>
            <person name="Hanson S.J."/>
            <person name="Klenk H.-P."/>
            <person name="Labutti K."/>
            <person name="Lapidus A."/>
            <person name="Lindquist E."/>
            <person name="Lipzen A."/>
            <person name="Meier-Kolthoff J.P."/>
            <person name="Ohm R.A."/>
            <person name="Otillar R.P."/>
            <person name="Pangilinan J."/>
            <person name="Peng Y."/>
            <person name="Rokas A."/>
            <person name="Rosa C.A."/>
            <person name="Scheuner C."/>
            <person name="Sibirny A.A."/>
            <person name="Slot J.C."/>
            <person name="Stielow J.B."/>
            <person name="Sun H."/>
            <person name="Kurtzman C.P."/>
            <person name="Blackwell M."/>
            <person name="Grigoriev I.V."/>
            <person name="Jeffries T.W."/>
        </authorList>
    </citation>
    <scope>NUCLEOTIDE SEQUENCE [LARGE SCALE GENOMIC DNA]</scope>
    <source>
        <strain evidence="2">DSM 1968</strain>
    </source>
</reference>
<dbReference type="InParanoid" id="A0A1D2VRJ9"/>
<evidence type="ECO:0000313" key="2">
    <source>
        <dbReference type="Proteomes" id="UP000095038"/>
    </source>
</evidence>
<dbReference type="RefSeq" id="XP_020050549.1">
    <property type="nucleotide sequence ID" value="XM_020188575.1"/>
</dbReference>
<dbReference type="AlphaFoldDB" id="A0A1D2VRJ9"/>
<sequence length="128" mass="14430">METELKISRNVLATVVLLGRVSKCWECCWGKELLGGEVGQGQLKSRVGCFVGNGVYWHWGIALLFGQREQQMLQLEDSRSWCYGKSRETETPKEGAPERESAYGKYVSQMTGSLWRWFSGSEDVKASA</sequence>
<proteinExistence type="predicted"/>
<protein>
    <submittedName>
        <fullName evidence="1">Uncharacterized protein</fullName>
    </submittedName>
</protein>
<dbReference type="GeneID" id="30962211"/>
<dbReference type="Proteomes" id="UP000095038">
    <property type="component" value="Unassembled WGS sequence"/>
</dbReference>
<dbReference type="EMBL" id="KV454475">
    <property type="protein sequence ID" value="ODV64242.1"/>
    <property type="molecule type" value="Genomic_DNA"/>
</dbReference>
<evidence type="ECO:0000313" key="1">
    <source>
        <dbReference type="EMBL" id="ODV64242.1"/>
    </source>
</evidence>
<gene>
    <name evidence="1" type="ORF">ASCRUDRAFT_103752</name>
</gene>
<organism evidence="1 2">
    <name type="scientific">Ascoidea rubescens DSM 1968</name>
    <dbReference type="NCBI Taxonomy" id="1344418"/>
    <lineage>
        <taxon>Eukaryota</taxon>
        <taxon>Fungi</taxon>
        <taxon>Dikarya</taxon>
        <taxon>Ascomycota</taxon>
        <taxon>Saccharomycotina</taxon>
        <taxon>Saccharomycetes</taxon>
        <taxon>Ascoideaceae</taxon>
        <taxon>Ascoidea</taxon>
    </lineage>
</organism>
<keyword evidence="2" id="KW-1185">Reference proteome</keyword>
<name>A0A1D2VRJ9_9ASCO</name>
<accession>A0A1D2VRJ9</accession>